<gene>
    <name evidence="10" type="ORF">S01H1_64987</name>
</gene>
<feature type="non-terminal residue" evidence="10">
    <location>
        <position position="112"/>
    </location>
</feature>
<keyword evidence="4" id="KW-0808">Transferase</keyword>
<dbReference type="Pfam" id="PF00365">
    <property type="entry name" value="PFK"/>
    <property type="match status" value="1"/>
</dbReference>
<dbReference type="PANTHER" id="PTHR13697">
    <property type="entry name" value="PHOSPHOFRUCTOKINASE"/>
    <property type="match status" value="1"/>
</dbReference>
<evidence type="ECO:0000256" key="5">
    <source>
        <dbReference type="ARBA" id="ARBA00022723"/>
    </source>
</evidence>
<evidence type="ECO:0000313" key="10">
    <source>
        <dbReference type="EMBL" id="GAG33515.1"/>
    </source>
</evidence>
<dbReference type="PANTHER" id="PTHR13697:SF52">
    <property type="entry name" value="ATP-DEPENDENT 6-PHOSPHOFRUCTOKINASE 3"/>
    <property type="match status" value="1"/>
</dbReference>
<evidence type="ECO:0000256" key="8">
    <source>
        <dbReference type="ARBA" id="ARBA00023152"/>
    </source>
</evidence>
<evidence type="ECO:0000259" key="9">
    <source>
        <dbReference type="Pfam" id="PF00365"/>
    </source>
</evidence>
<organism evidence="10">
    <name type="scientific">marine sediment metagenome</name>
    <dbReference type="NCBI Taxonomy" id="412755"/>
    <lineage>
        <taxon>unclassified sequences</taxon>
        <taxon>metagenomes</taxon>
        <taxon>ecological metagenomes</taxon>
    </lineage>
</organism>
<comment type="caution">
    <text evidence="10">The sequence shown here is derived from an EMBL/GenBank/DDBJ whole genome shotgun (WGS) entry which is preliminary data.</text>
</comment>
<dbReference type="GO" id="GO:0030388">
    <property type="term" value="P:fructose 1,6-bisphosphate metabolic process"/>
    <property type="evidence" value="ECO:0007669"/>
    <property type="project" value="TreeGrafter"/>
</dbReference>
<dbReference type="GO" id="GO:0042802">
    <property type="term" value="F:identical protein binding"/>
    <property type="evidence" value="ECO:0007669"/>
    <property type="project" value="TreeGrafter"/>
</dbReference>
<dbReference type="Gene3D" id="3.40.50.450">
    <property type="match status" value="1"/>
</dbReference>
<feature type="domain" description="Phosphofructokinase" evidence="9">
    <location>
        <begin position="5"/>
        <end position="110"/>
    </location>
</feature>
<protein>
    <recommendedName>
        <fullName evidence="9">Phosphofructokinase domain-containing protein</fullName>
    </recommendedName>
</protein>
<dbReference type="GO" id="GO:0046872">
    <property type="term" value="F:metal ion binding"/>
    <property type="evidence" value="ECO:0007669"/>
    <property type="project" value="UniProtKB-KW"/>
</dbReference>
<evidence type="ECO:0000256" key="4">
    <source>
        <dbReference type="ARBA" id="ARBA00022679"/>
    </source>
</evidence>
<evidence type="ECO:0000256" key="7">
    <source>
        <dbReference type="ARBA" id="ARBA00022842"/>
    </source>
</evidence>
<keyword evidence="8" id="KW-0324">Glycolysis</keyword>
<dbReference type="GO" id="GO:0016208">
    <property type="term" value="F:AMP binding"/>
    <property type="evidence" value="ECO:0007669"/>
    <property type="project" value="TreeGrafter"/>
</dbReference>
<reference evidence="10" key="1">
    <citation type="journal article" date="2014" name="Front. Microbiol.">
        <title>High frequency of phylogenetically diverse reductive dehalogenase-homologous genes in deep subseafloor sedimentary metagenomes.</title>
        <authorList>
            <person name="Kawai M."/>
            <person name="Futagami T."/>
            <person name="Toyoda A."/>
            <person name="Takaki Y."/>
            <person name="Nishi S."/>
            <person name="Hori S."/>
            <person name="Arai W."/>
            <person name="Tsubouchi T."/>
            <person name="Morono Y."/>
            <person name="Uchiyama I."/>
            <person name="Ito T."/>
            <person name="Fujiyama A."/>
            <person name="Inagaki F."/>
            <person name="Takami H."/>
        </authorList>
    </citation>
    <scope>NUCLEOTIDE SEQUENCE</scope>
    <source>
        <strain evidence="10">Expedition CK06-06</strain>
    </source>
</reference>
<keyword evidence="7" id="KW-0460">Magnesium</keyword>
<dbReference type="AlphaFoldDB" id="X0WS85"/>
<dbReference type="GO" id="GO:0061621">
    <property type="term" value="P:canonical glycolysis"/>
    <property type="evidence" value="ECO:0007669"/>
    <property type="project" value="TreeGrafter"/>
</dbReference>
<proteinExistence type="predicted"/>
<dbReference type="InterPro" id="IPR022953">
    <property type="entry name" value="ATP_PFK"/>
</dbReference>
<dbReference type="UniPathway" id="UPA00109">
    <property type="reaction ID" value="UER00182"/>
</dbReference>
<keyword evidence="6" id="KW-0418">Kinase</keyword>
<dbReference type="EMBL" id="BARS01042871">
    <property type="protein sequence ID" value="GAG33515.1"/>
    <property type="molecule type" value="Genomic_DNA"/>
</dbReference>
<dbReference type="GO" id="GO:0003872">
    <property type="term" value="F:6-phosphofructokinase activity"/>
    <property type="evidence" value="ECO:0007669"/>
    <property type="project" value="InterPro"/>
</dbReference>
<dbReference type="InterPro" id="IPR035966">
    <property type="entry name" value="PKF_sf"/>
</dbReference>
<dbReference type="InterPro" id="IPR000023">
    <property type="entry name" value="Phosphofructokinase_dom"/>
</dbReference>
<comment type="cofactor">
    <cofactor evidence="1">
        <name>Mg(2+)</name>
        <dbReference type="ChEBI" id="CHEBI:18420"/>
    </cofactor>
</comment>
<dbReference type="PRINTS" id="PR00476">
    <property type="entry name" value="PHFRCTKINASE"/>
</dbReference>
<sequence length="112" mass="11935">MAKILAVLTGGGHAAGLNAGIAGVIEEARKKGWRVYGALDGWQGVVNDMFVNLTDYDAMSSINKGGSILGTSRVKPTLDKVQESMKKRKVDAIIAMGGEDTLGALWNMYSEF</sequence>
<dbReference type="GO" id="GO:0048029">
    <property type="term" value="F:monosaccharide binding"/>
    <property type="evidence" value="ECO:0007669"/>
    <property type="project" value="TreeGrafter"/>
</dbReference>
<comment type="pathway">
    <text evidence="2">Carbohydrate degradation; glycolysis; D-glyceraldehyde 3-phosphate and glycerone phosphate from D-glucose: step 3/4.</text>
</comment>
<dbReference type="GO" id="GO:0005524">
    <property type="term" value="F:ATP binding"/>
    <property type="evidence" value="ECO:0007669"/>
    <property type="project" value="TreeGrafter"/>
</dbReference>
<evidence type="ECO:0000256" key="6">
    <source>
        <dbReference type="ARBA" id="ARBA00022777"/>
    </source>
</evidence>
<keyword evidence="5" id="KW-0479">Metal-binding</keyword>
<dbReference type="SUPFAM" id="SSF53784">
    <property type="entry name" value="Phosphofructokinase"/>
    <property type="match status" value="1"/>
</dbReference>
<evidence type="ECO:0000256" key="3">
    <source>
        <dbReference type="ARBA" id="ARBA00022490"/>
    </source>
</evidence>
<dbReference type="GO" id="GO:0006002">
    <property type="term" value="P:fructose 6-phosphate metabolic process"/>
    <property type="evidence" value="ECO:0007669"/>
    <property type="project" value="InterPro"/>
</dbReference>
<name>X0WS85_9ZZZZ</name>
<dbReference type="GO" id="GO:0070095">
    <property type="term" value="F:fructose-6-phosphate binding"/>
    <property type="evidence" value="ECO:0007669"/>
    <property type="project" value="TreeGrafter"/>
</dbReference>
<dbReference type="GO" id="GO:0005945">
    <property type="term" value="C:6-phosphofructokinase complex"/>
    <property type="evidence" value="ECO:0007669"/>
    <property type="project" value="TreeGrafter"/>
</dbReference>
<evidence type="ECO:0000256" key="2">
    <source>
        <dbReference type="ARBA" id="ARBA00004679"/>
    </source>
</evidence>
<accession>X0WS85</accession>
<keyword evidence="3" id="KW-0963">Cytoplasm</keyword>
<evidence type="ECO:0000256" key="1">
    <source>
        <dbReference type="ARBA" id="ARBA00001946"/>
    </source>
</evidence>